<feature type="compositionally biased region" description="Polar residues" evidence="3">
    <location>
        <begin position="339"/>
        <end position="349"/>
    </location>
</feature>
<dbReference type="GO" id="GO:0035278">
    <property type="term" value="P:miRNA-mediated gene silencing by inhibition of translation"/>
    <property type="evidence" value="ECO:0007669"/>
    <property type="project" value="InterPro"/>
</dbReference>
<dbReference type="InterPro" id="IPR035979">
    <property type="entry name" value="RBD_domain_sf"/>
</dbReference>
<dbReference type="Gene3D" id="3.30.70.330">
    <property type="match status" value="1"/>
</dbReference>
<feature type="compositionally biased region" description="Low complexity" evidence="3">
    <location>
        <begin position="350"/>
        <end position="386"/>
    </location>
</feature>
<dbReference type="Pfam" id="PF00076">
    <property type="entry name" value="RRM_1"/>
    <property type="match status" value="1"/>
</dbReference>
<feature type="region of interest" description="Disordered" evidence="3">
    <location>
        <begin position="407"/>
        <end position="447"/>
    </location>
</feature>
<feature type="region of interest" description="Disordered" evidence="3">
    <location>
        <begin position="777"/>
        <end position="847"/>
    </location>
</feature>
<evidence type="ECO:0000259" key="5">
    <source>
        <dbReference type="Pfam" id="PF12938"/>
    </source>
</evidence>
<keyword evidence="1" id="KW-0694">RNA-binding</keyword>
<dbReference type="GO" id="GO:0000932">
    <property type="term" value="C:P-body"/>
    <property type="evidence" value="ECO:0007669"/>
    <property type="project" value="TreeGrafter"/>
</dbReference>
<feature type="compositionally biased region" description="Low complexity" evidence="3">
    <location>
        <begin position="278"/>
        <end position="334"/>
    </location>
</feature>
<dbReference type="GO" id="GO:0003723">
    <property type="term" value="F:RNA binding"/>
    <property type="evidence" value="ECO:0007669"/>
    <property type="project" value="UniProtKB-KW"/>
</dbReference>
<feature type="region of interest" description="Disordered" evidence="3">
    <location>
        <begin position="619"/>
        <end position="646"/>
    </location>
</feature>
<dbReference type="GO" id="GO:0005654">
    <property type="term" value="C:nucleoplasm"/>
    <property type="evidence" value="ECO:0007669"/>
    <property type="project" value="TreeGrafter"/>
</dbReference>
<comment type="caution">
    <text evidence="6">The sequence shown here is derived from an EMBL/GenBank/DDBJ whole genome shotgun (WGS) entry which is preliminary data.</text>
</comment>
<feature type="compositionally biased region" description="Low complexity" evidence="3">
    <location>
        <begin position="1221"/>
        <end position="1233"/>
    </location>
</feature>
<keyword evidence="7" id="KW-1185">Reference proteome</keyword>
<feature type="domain" description="GW182 middle" evidence="5">
    <location>
        <begin position="920"/>
        <end position="1115"/>
    </location>
</feature>
<dbReference type="InterPro" id="IPR026805">
    <property type="entry name" value="GW182_M_dom"/>
</dbReference>
<dbReference type="PANTHER" id="PTHR13020:SF25">
    <property type="entry name" value="PROTEIN GAWKY"/>
    <property type="match status" value="1"/>
</dbReference>
<dbReference type="InterPro" id="IPR012677">
    <property type="entry name" value="Nucleotide-bd_a/b_plait_sf"/>
</dbReference>
<feature type="compositionally biased region" description="Low complexity" evidence="3">
    <location>
        <begin position="961"/>
        <end position="977"/>
    </location>
</feature>
<dbReference type="GO" id="GO:0060213">
    <property type="term" value="P:positive regulation of nuclear-transcribed mRNA poly(A) tail shortening"/>
    <property type="evidence" value="ECO:0007669"/>
    <property type="project" value="TreeGrafter"/>
</dbReference>
<dbReference type="SUPFAM" id="SSF54928">
    <property type="entry name" value="RNA-binding domain, RBD"/>
    <property type="match status" value="1"/>
</dbReference>
<feature type="region of interest" description="Disordered" evidence="3">
    <location>
        <begin position="1154"/>
        <end position="1268"/>
    </location>
</feature>
<evidence type="ECO:0000259" key="4">
    <source>
        <dbReference type="Pfam" id="PF00076"/>
    </source>
</evidence>
<dbReference type="OrthoDB" id="5919166at2759"/>
<feature type="compositionally biased region" description="Low complexity" evidence="3">
    <location>
        <begin position="1306"/>
        <end position="1333"/>
    </location>
</feature>
<feature type="compositionally biased region" description="Low complexity" evidence="3">
    <location>
        <begin position="1544"/>
        <end position="1556"/>
    </location>
</feature>
<dbReference type="EMBL" id="VYZN01000025">
    <property type="protein sequence ID" value="KAE9535728.1"/>
    <property type="molecule type" value="Genomic_DNA"/>
</dbReference>
<name>A0A6G0TMR0_APHGL</name>
<feature type="region of interest" description="Disordered" evidence="3">
    <location>
        <begin position="895"/>
        <end position="927"/>
    </location>
</feature>
<keyword evidence="2" id="KW-0175">Coiled coil</keyword>
<accession>A0A6G0TMR0</accession>
<dbReference type="CDD" id="cd12435">
    <property type="entry name" value="RRM_GW182_like"/>
    <property type="match status" value="1"/>
</dbReference>
<feature type="region of interest" description="Disordered" evidence="3">
    <location>
        <begin position="1488"/>
        <end position="1589"/>
    </location>
</feature>
<proteinExistence type="predicted"/>
<reference evidence="6 7" key="1">
    <citation type="submission" date="2019-08" db="EMBL/GenBank/DDBJ databases">
        <title>The genome of the soybean aphid Biotype 1, its phylome, world population structure and adaptation to the North American continent.</title>
        <authorList>
            <person name="Giordano R."/>
            <person name="Donthu R.K."/>
            <person name="Hernandez A.G."/>
            <person name="Wright C.L."/>
            <person name="Zimin A.V."/>
        </authorList>
    </citation>
    <scope>NUCLEOTIDE SEQUENCE [LARGE SCALE GENOMIC DNA]</scope>
    <source>
        <tissue evidence="6">Whole aphids</tissue>
    </source>
</reference>
<evidence type="ECO:0000256" key="1">
    <source>
        <dbReference type="ARBA" id="ARBA00022884"/>
    </source>
</evidence>
<dbReference type="InterPro" id="IPR052068">
    <property type="entry name" value="GW182_domain"/>
</dbReference>
<evidence type="ECO:0000313" key="6">
    <source>
        <dbReference type="EMBL" id="KAE9535728.1"/>
    </source>
</evidence>
<feature type="compositionally biased region" description="Low complexity" evidence="3">
    <location>
        <begin position="1498"/>
        <end position="1534"/>
    </location>
</feature>
<gene>
    <name evidence="6" type="ORF">AGLY_007629</name>
</gene>
<feature type="compositionally biased region" description="Polar residues" evidence="3">
    <location>
        <begin position="494"/>
        <end position="513"/>
    </location>
</feature>
<feature type="domain" description="RRM" evidence="4">
    <location>
        <begin position="1410"/>
        <end position="1472"/>
    </location>
</feature>
<feature type="compositionally biased region" description="Polar residues" evidence="3">
    <location>
        <begin position="835"/>
        <end position="847"/>
    </location>
</feature>
<feature type="region of interest" description="Disordered" evidence="3">
    <location>
        <begin position="232"/>
        <end position="390"/>
    </location>
</feature>
<dbReference type="Proteomes" id="UP000475862">
    <property type="component" value="Unassembled WGS sequence"/>
</dbReference>
<evidence type="ECO:0000256" key="2">
    <source>
        <dbReference type="SAM" id="Coils"/>
    </source>
</evidence>
<feature type="coiled-coil region" evidence="2">
    <location>
        <begin position="1057"/>
        <end position="1084"/>
    </location>
</feature>
<dbReference type="Pfam" id="PF12938">
    <property type="entry name" value="M_domain"/>
    <property type="match status" value="1"/>
</dbReference>
<evidence type="ECO:0000313" key="7">
    <source>
        <dbReference type="Proteomes" id="UP000475862"/>
    </source>
</evidence>
<feature type="compositionally biased region" description="Polar residues" evidence="3">
    <location>
        <begin position="1174"/>
        <end position="1201"/>
    </location>
</feature>
<dbReference type="InterPro" id="IPR000504">
    <property type="entry name" value="RRM_dom"/>
</dbReference>
<feature type="region of interest" description="Disordered" evidence="3">
    <location>
        <begin position="960"/>
        <end position="985"/>
    </location>
</feature>
<feature type="compositionally biased region" description="Polar residues" evidence="3">
    <location>
        <begin position="251"/>
        <end position="277"/>
    </location>
</feature>
<protein>
    <submittedName>
        <fullName evidence="6">Uncharacterized protein</fullName>
    </submittedName>
</protein>
<evidence type="ECO:0000256" key="3">
    <source>
        <dbReference type="SAM" id="MobiDB-lite"/>
    </source>
</evidence>
<dbReference type="PANTHER" id="PTHR13020">
    <property type="entry name" value="TRINUCLEOTIDE REPEAT-CONTAINING GENE 6"/>
    <property type="match status" value="1"/>
</dbReference>
<feature type="region of interest" description="Disordered" evidence="3">
    <location>
        <begin position="482"/>
        <end position="571"/>
    </location>
</feature>
<dbReference type="InterPro" id="IPR033503">
    <property type="entry name" value="GW182_RRM"/>
</dbReference>
<sequence length="1589" mass="168103">MVIICVSDINDSSAVQKEKEIKTNGNKSLMDDIVCATKVTLPSNLSCDNALSLSTEWCNVIDKADHFAEIARNKITGVVVGGGAGSLCHSRQSSPSFVLHLPTIPLNWSVISSSTFRFTRDPPSHQQTQDLYGMMVTASDVDSSTRGGTGKRTLLACYSGAHIKDVTTTISFRVKSNCSTSDNDSDDQSAMYKTIPFNKLYVDPIAQYKRNWGISTVCRLLGGGETTLASGNGTATAGWGNPGTTPVPASVTGTSNWNTSPLVDGQSPPNAVSNGPWQQSPQSSSTSSNNTSQTSNIGNKGQSSNSGSSSSGNGTISTSQATNQQNTTSWAQAAGKNLPASSVPQVTGNSSTTTTTTSTTSGAVSNPQSSNSPPTNGGNGATNSSTKQQLEQINTMREALYAQDGWGGQHVNQDSQWDVPHSPEPNTKDGPLTGLTGGPGWSKVNNGTDLWEATLRNGGQPPIQIPVQNASKTPWGHTPASNIGGTWGEDDDVSSVSGAEANTGNWGINPTTTMNNQWGQGQPPPQGPGGPMWGGPPKKDIGPEGQSWNSGNAAWNDLNRPPGSIDQGPHRRDILPNGIVDHSRGIGSDARGGISGRLNGTLSGGGAGMEPMWGGPPPHHMQHHVQPPSVGPPPSVIATPGAKLGQGPVPVINQWSGPPPPKDLNPMNNNKGNGWEESSPTDHRRNLLNYDDGTSLWGNTQTRPNVPGGGLLSTQHNMSKHWGKADMAAAVAAAAGRNNNGSGNMGNQCPPGVPPNRAGMPPSKMVDQQQLWPGNPRNGTWGDVGGGSQHDLNVAGPWGEDKMGLSGNAGGPWPNSEWGPGPKSKNSWGDCGNNDMDQSSWGQKNIGQKNQNKDYIWQSKSYRILAEMGVKKEDVEAVTRSYNISMEEALEFLMSTRGPGGGGLDSWNTHSGRGQHPDDQNPFDRSNINQQRFNSQQLPFAVPSIGNNSNQQQAMLQKILAQQQPPAQQNTMQQQYSQGGGSRQMQNQPTAQQLRMLVQQIQMAVQAGYLNHQILNQPLAPQTLIMLNQLLQQIKILQQNVQIQAAVANNPKSGPAMVTAAIAINKARQQIASLQNQIANNQAMHMKAQAHQNQSNFSGLSGLMGGQVGDFFKNDPLTLLQSGFSDLAMNKDSQISGQGFQTSQQSRLNQWKLPNLDKDDLGMGNDFSRAPGANSKSTPGNTSPSFNSLLSQGDGTWTNVGARSDSGWPDNAEDNKDIWPNNGSNSQSNSASSAFATDLVPEFEPGKPWKGNQMKNIEDDPTITPGSVVRSPLSLAATIKDSNNSDLFNSGGKTSPTNSQSTVDMPLTPLSLSSSTWSFNPPPSSTQSSFTSPLGKVNGPKNNWADNNPGNDLWGGVLGSSGKSRGPPPGLTGGSTKAGNAPNNGWPRWPSNNTSSWQSSSNNVASTWLLLRNLTQQIDGSTLKTLCIQHGPLLNFHMYLNHGIALAKYSTREEASKAQGALNNCVLGNTTIFAESPTDAEVQMLLTHLSGGGGGNTSGNNSAQQQQQQQQQQQPNWNNGRNGNIGNSQGQQGSDTWANNQLWGGNNSGPPGNTSSLWGAGADQIDPHRTTPSSLNSFMPGDLLGSETM</sequence>
<feature type="compositionally biased region" description="Polar residues" evidence="3">
    <location>
        <begin position="1340"/>
        <end position="1350"/>
    </location>
</feature>
<feature type="region of interest" description="Disordered" evidence="3">
    <location>
        <begin position="1282"/>
        <end position="1397"/>
    </location>
</feature>
<feature type="compositionally biased region" description="Polar residues" evidence="3">
    <location>
        <begin position="1282"/>
        <end position="1303"/>
    </location>
</feature>
<feature type="compositionally biased region" description="Polar residues" evidence="3">
    <location>
        <begin position="1374"/>
        <end position="1383"/>
    </location>
</feature>
<organism evidence="6 7">
    <name type="scientific">Aphis glycines</name>
    <name type="common">Soybean aphid</name>
    <dbReference type="NCBI Taxonomy" id="307491"/>
    <lineage>
        <taxon>Eukaryota</taxon>
        <taxon>Metazoa</taxon>
        <taxon>Ecdysozoa</taxon>
        <taxon>Arthropoda</taxon>
        <taxon>Hexapoda</taxon>
        <taxon>Insecta</taxon>
        <taxon>Pterygota</taxon>
        <taxon>Neoptera</taxon>
        <taxon>Paraneoptera</taxon>
        <taxon>Hemiptera</taxon>
        <taxon>Sternorrhyncha</taxon>
        <taxon>Aphidomorpha</taxon>
        <taxon>Aphidoidea</taxon>
        <taxon>Aphididae</taxon>
        <taxon>Aphidini</taxon>
        <taxon>Aphis</taxon>
        <taxon>Aphis</taxon>
    </lineage>
</organism>